<feature type="transmembrane region" description="Helical" evidence="1">
    <location>
        <begin position="154"/>
        <end position="172"/>
    </location>
</feature>
<dbReference type="STRING" id="980251.GCA_001642875_02426"/>
<feature type="transmembrane region" description="Helical" evidence="1">
    <location>
        <begin position="44"/>
        <end position="63"/>
    </location>
</feature>
<dbReference type="InterPro" id="IPR037185">
    <property type="entry name" value="EmrE-like"/>
</dbReference>
<evidence type="ECO:0000313" key="4">
    <source>
        <dbReference type="Proteomes" id="UP000322214"/>
    </source>
</evidence>
<keyword evidence="1" id="KW-0812">Transmembrane</keyword>
<feature type="transmembrane region" description="Helical" evidence="1">
    <location>
        <begin position="209"/>
        <end position="227"/>
    </location>
</feature>
<reference evidence="3 4" key="1">
    <citation type="submission" date="2019-08" db="EMBL/GenBank/DDBJ databases">
        <title>Deep-cultivation of Planctomycetes and their phenomic and genomic characterization uncovers novel biology.</title>
        <authorList>
            <person name="Wiegand S."/>
            <person name="Jogler M."/>
            <person name="Boedeker C."/>
            <person name="Pinto D."/>
            <person name="Vollmers J."/>
            <person name="Rivas-Marin E."/>
            <person name="Kohn T."/>
            <person name="Peeters S.H."/>
            <person name="Heuer A."/>
            <person name="Rast P."/>
            <person name="Oberbeckmann S."/>
            <person name="Bunk B."/>
            <person name="Jeske O."/>
            <person name="Meyerdierks A."/>
            <person name="Storesund J.E."/>
            <person name="Kallscheuer N."/>
            <person name="Luecker S."/>
            <person name="Lage O.M."/>
            <person name="Pohl T."/>
            <person name="Merkel B.J."/>
            <person name="Hornburger P."/>
            <person name="Mueller R.-W."/>
            <person name="Bruemmer F."/>
            <person name="Labrenz M."/>
            <person name="Spormann A.M."/>
            <person name="Op den Camp H."/>
            <person name="Overmann J."/>
            <person name="Amann R."/>
            <person name="Jetten M.S.M."/>
            <person name="Mascher T."/>
            <person name="Medema M.H."/>
            <person name="Devos D.P."/>
            <person name="Kaster A.-K."/>
            <person name="Ovreas L."/>
            <person name="Rohde M."/>
            <person name="Galperin M.Y."/>
            <person name="Jogler C."/>
        </authorList>
    </citation>
    <scope>NUCLEOTIDE SEQUENCE [LARGE SCALE GENOMIC DNA]</scope>
    <source>
        <strain evidence="3 4">FC18</strain>
    </source>
</reference>
<organism evidence="3 4">
    <name type="scientific">Mariniblastus fucicola</name>
    <dbReference type="NCBI Taxonomy" id="980251"/>
    <lineage>
        <taxon>Bacteria</taxon>
        <taxon>Pseudomonadati</taxon>
        <taxon>Planctomycetota</taxon>
        <taxon>Planctomycetia</taxon>
        <taxon>Pirellulales</taxon>
        <taxon>Pirellulaceae</taxon>
        <taxon>Mariniblastus</taxon>
    </lineage>
</organism>
<feature type="transmembrane region" description="Helical" evidence="1">
    <location>
        <begin position="179"/>
        <end position="197"/>
    </location>
</feature>
<name>A0A5B9PBL6_9BACT</name>
<feature type="domain" description="EamA" evidence="2">
    <location>
        <begin position="150"/>
        <end position="283"/>
    </location>
</feature>
<evidence type="ECO:0000256" key="1">
    <source>
        <dbReference type="SAM" id="Phobius"/>
    </source>
</evidence>
<proteinExistence type="predicted"/>
<feature type="transmembrane region" description="Helical" evidence="1">
    <location>
        <begin position="239"/>
        <end position="258"/>
    </location>
</feature>
<dbReference type="GO" id="GO:0016020">
    <property type="term" value="C:membrane"/>
    <property type="evidence" value="ECO:0007669"/>
    <property type="project" value="InterPro"/>
</dbReference>
<dbReference type="KEGG" id="mff:MFFC18_03900"/>
<evidence type="ECO:0000313" key="3">
    <source>
        <dbReference type="EMBL" id="QEG20541.1"/>
    </source>
</evidence>
<dbReference type="Pfam" id="PF00892">
    <property type="entry name" value="EamA"/>
    <property type="match status" value="2"/>
</dbReference>
<dbReference type="EMBL" id="CP042912">
    <property type="protein sequence ID" value="QEG20541.1"/>
    <property type="molecule type" value="Genomic_DNA"/>
</dbReference>
<keyword evidence="1" id="KW-0472">Membrane</keyword>
<dbReference type="RefSeq" id="WP_075084847.1">
    <property type="nucleotide sequence ID" value="NZ_CP042912.1"/>
</dbReference>
<dbReference type="AlphaFoldDB" id="A0A5B9PBL6"/>
<keyword evidence="1" id="KW-1133">Transmembrane helix</keyword>
<dbReference type="Proteomes" id="UP000322214">
    <property type="component" value="Chromosome"/>
</dbReference>
<dbReference type="InterPro" id="IPR000620">
    <property type="entry name" value="EamA_dom"/>
</dbReference>
<dbReference type="PANTHER" id="PTHR22911">
    <property type="entry name" value="ACYL-MALONYL CONDENSING ENZYME-RELATED"/>
    <property type="match status" value="1"/>
</dbReference>
<feature type="transmembrane region" description="Helical" evidence="1">
    <location>
        <begin position="97"/>
        <end position="117"/>
    </location>
</feature>
<evidence type="ECO:0000259" key="2">
    <source>
        <dbReference type="Pfam" id="PF00892"/>
    </source>
</evidence>
<feature type="transmembrane region" description="Helical" evidence="1">
    <location>
        <begin position="264"/>
        <end position="286"/>
    </location>
</feature>
<sequence>MQPEEKSGQWRGRLLVIAAAVLWSSSGFFAKAPIFADWPIETRGVTLTFWRAFFASLMLIFFVRKIQWTTRLLPMVATFALMNWTYMSAMVHCEASLAIWLQYTAPAWVFLFSWLFWKEKPEPRNWILLGFAAVGVGVILWAEITGASFRGVQFGLASAVFFAGVIVCLRGLRDIDAAWLVFLNHAVTAVLFSPSVLTNEATWPSGSQWIYLALFGMLQMGLPYVLFARGLRTVSSHEASGLSLLEPVLVPLWVFFAWRSAVDYQFPATTTLIGAALILFGLLASLDWPRKRGTNSKN</sequence>
<dbReference type="OrthoDB" id="9814731at2"/>
<feature type="transmembrane region" description="Helical" evidence="1">
    <location>
        <begin position="12"/>
        <end position="32"/>
    </location>
</feature>
<keyword evidence="4" id="KW-1185">Reference proteome</keyword>
<accession>A0A5B9PBL6</accession>
<feature type="transmembrane region" description="Helical" evidence="1">
    <location>
        <begin position="126"/>
        <end position="142"/>
    </location>
</feature>
<protein>
    <submittedName>
        <fullName evidence="3">EamA-like transporter family protein</fullName>
    </submittedName>
</protein>
<gene>
    <name evidence="3" type="ORF">MFFC18_03900</name>
</gene>
<dbReference type="SUPFAM" id="SSF103481">
    <property type="entry name" value="Multidrug resistance efflux transporter EmrE"/>
    <property type="match status" value="2"/>
</dbReference>
<feature type="domain" description="EamA" evidence="2">
    <location>
        <begin position="11"/>
        <end position="140"/>
    </location>
</feature>
<feature type="transmembrane region" description="Helical" evidence="1">
    <location>
        <begin position="72"/>
        <end position="91"/>
    </location>
</feature>